<dbReference type="OrthoDB" id="6379669at2"/>
<dbReference type="GO" id="GO:0008483">
    <property type="term" value="F:transaminase activity"/>
    <property type="evidence" value="ECO:0007669"/>
    <property type="project" value="TreeGrafter"/>
</dbReference>
<protein>
    <submittedName>
        <fullName evidence="4">dTDP-4-amino-4,6-dideoxygalactose transaminase</fullName>
    </submittedName>
</protein>
<dbReference type="Pfam" id="PF01041">
    <property type="entry name" value="DegT_DnrJ_EryC1"/>
    <property type="match status" value="1"/>
</dbReference>
<dbReference type="RefSeq" id="WP_132701816.1">
    <property type="nucleotide sequence ID" value="NZ_SLZR01000009.1"/>
</dbReference>
<evidence type="ECO:0000313" key="4">
    <source>
        <dbReference type="EMBL" id="TCS40301.1"/>
    </source>
</evidence>
<organism evidence="4 5">
    <name type="scientific">Reinekea marinisedimentorum</name>
    <dbReference type="NCBI Taxonomy" id="230495"/>
    <lineage>
        <taxon>Bacteria</taxon>
        <taxon>Pseudomonadati</taxon>
        <taxon>Pseudomonadota</taxon>
        <taxon>Gammaproteobacteria</taxon>
        <taxon>Oceanospirillales</taxon>
        <taxon>Saccharospirillaceae</taxon>
        <taxon>Reinekea</taxon>
    </lineage>
</organism>
<keyword evidence="5" id="KW-1185">Reference proteome</keyword>
<comment type="caution">
    <text evidence="4">The sequence shown here is derived from an EMBL/GenBank/DDBJ whole genome shotgun (WGS) entry which is preliminary data.</text>
</comment>
<name>A0A4R3I5B0_9GAMM</name>
<dbReference type="GO" id="GO:0000271">
    <property type="term" value="P:polysaccharide biosynthetic process"/>
    <property type="evidence" value="ECO:0007669"/>
    <property type="project" value="TreeGrafter"/>
</dbReference>
<sequence length="363" mass="40600">MKFKSLPPVNSVVSFRKVPLSESLLPGYQIKFVGSGTQALAYALSQIKLANPGIDKPEVIVPGYCCPDLLSAAIYAGYLPVLVDICENDPSYDLAQLEQAITSNTLAVIAVNFMGIKERLADISVLLQRYPKIKLIEDNAQWFPDENEVSELTANFVTFSFGRGKPVSLYEGGLVAIKRSEPVVGLPIQKAEQFNELKWRLKALVIVLLSKPVFYFWLEKAPFLRLGATRYKRLDTIQELPAGLLSFVQANIDAYRSRSREIEAKLKSRFETVNCLNDVIVGRGSRLLRFPLLLENNSTASDYYSKLKEQGAGVSRMYADYLMEVEGVSTLTVRKTSELMNSSAFAKRFLTLPVDKFVEQSEI</sequence>
<reference evidence="4 5" key="1">
    <citation type="submission" date="2019-03" db="EMBL/GenBank/DDBJ databases">
        <title>Genomic Encyclopedia of Archaeal and Bacterial Type Strains, Phase II (KMG-II): from individual species to whole genera.</title>
        <authorList>
            <person name="Goeker M."/>
        </authorList>
    </citation>
    <scope>NUCLEOTIDE SEQUENCE [LARGE SCALE GENOMIC DNA]</scope>
    <source>
        <strain evidence="4 5">DSM 15388</strain>
    </source>
</reference>
<dbReference type="SUPFAM" id="SSF53383">
    <property type="entry name" value="PLP-dependent transferases"/>
    <property type="match status" value="1"/>
</dbReference>
<dbReference type="InterPro" id="IPR000653">
    <property type="entry name" value="DegT/StrS_aminotransferase"/>
</dbReference>
<accession>A0A4R3I5B0</accession>
<dbReference type="InterPro" id="IPR015421">
    <property type="entry name" value="PyrdxlP-dep_Trfase_major"/>
</dbReference>
<keyword evidence="1 3" id="KW-0663">Pyridoxal phosphate</keyword>
<gene>
    <name evidence="4" type="ORF">BCF53_10910</name>
</gene>
<dbReference type="PANTHER" id="PTHR30244">
    <property type="entry name" value="TRANSAMINASE"/>
    <property type="match status" value="1"/>
</dbReference>
<comment type="similarity">
    <text evidence="2 3">Belongs to the DegT/DnrJ/EryC1 family.</text>
</comment>
<dbReference type="AlphaFoldDB" id="A0A4R3I5B0"/>
<dbReference type="InterPro" id="IPR015424">
    <property type="entry name" value="PyrdxlP-dep_Trfase"/>
</dbReference>
<dbReference type="Gene3D" id="3.40.640.10">
    <property type="entry name" value="Type I PLP-dependent aspartate aminotransferase-like (Major domain)"/>
    <property type="match status" value="1"/>
</dbReference>
<evidence type="ECO:0000256" key="1">
    <source>
        <dbReference type="ARBA" id="ARBA00022898"/>
    </source>
</evidence>
<evidence type="ECO:0000313" key="5">
    <source>
        <dbReference type="Proteomes" id="UP000295793"/>
    </source>
</evidence>
<evidence type="ECO:0000256" key="2">
    <source>
        <dbReference type="ARBA" id="ARBA00037999"/>
    </source>
</evidence>
<dbReference type="PANTHER" id="PTHR30244:SF34">
    <property type="entry name" value="DTDP-4-AMINO-4,6-DIDEOXYGALACTOSE TRANSAMINASE"/>
    <property type="match status" value="1"/>
</dbReference>
<dbReference type="EMBL" id="SLZR01000009">
    <property type="protein sequence ID" value="TCS40301.1"/>
    <property type="molecule type" value="Genomic_DNA"/>
</dbReference>
<dbReference type="GO" id="GO:0030170">
    <property type="term" value="F:pyridoxal phosphate binding"/>
    <property type="evidence" value="ECO:0007669"/>
    <property type="project" value="TreeGrafter"/>
</dbReference>
<dbReference type="Proteomes" id="UP000295793">
    <property type="component" value="Unassembled WGS sequence"/>
</dbReference>
<proteinExistence type="inferred from homology"/>
<evidence type="ECO:0000256" key="3">
    <source>
        <dbReference type="RuleBase" id="RU004508"/>
    </source>
</evidence>